<protein>
    <submittedName>
        <fullName evidence="1">Uncharacterized protein</fullName>
    </submittedName>
</protein>
<dbReference type="RefSeq" id="WP_188761901.1">
    <property type="nucleotide sequence ID" value="NZ_BMJM01000003.1"/>
</dbReference>
<reference evidence="1" key="1">
    <citation type="journal article" date="2014" name="Int. J. Syst. Evol. Microbiol.">
        <title>Complete genome sequence of Corynebacterium casei LMG S-19264T (=DSM 44701T), isolated from a smear-ripened cheese.</title>
        <authorList>
            <consortium name="US DOE Joint Genome Institute (JGI-PGF)"/>
            <person name="Walter F."/>
            <person name="Albersmeier A."/>
            <person name="Kalinowski J."/>
            <person name="Ruckert C."/>
        </authorList>
    </citation>
    <scope>NUCLEOTIDE SEQUENCE</scope>
    <source>
        <strain evidence="1">CGMCC 1.15519</strain>
    </source>
</reference>
<evidence type="ECO:0000313" key="1">
    <source>
        <dbReference type="EMBL" id="GGE06132.1"/>
    </source>
</evidence>
<sequence>MIAVNNVQAFTNTGGQTRIMANQISDQLIAAEAAIDAAVSAVAMLTAQMPLVTQQANLGTHIAQEALMHAMETCQQLVKARTNIIRTHKALRTAQIEIGLGEVAIGDMRGCPDSAELTPQRQIAAVAA</sequence>
<comment type="caution">
    <text evidence="1">The sequence shown here is derived from an EMBL/GenBank/DDBJ whole genome shotgun (WGS) entry which is preliminary data.</text>
</comment>
<evidence type="ECO:0000313" key="2">
    <source>
        <dbReference type="Proteomes" id="UP000635071"/>
    </source>
</evidence>
<name>A0A916ZNJ3_9SPHN</name>
<proteinExistence type="predicted"/>
<dbReference type="EMBL" id="BMJM01000003">
    <property type="protein sequence ID" value="GGE06132.1"/>
    <property type="molecule type" value="Genomic_DNA"/>
</dbReference>
<organism evidence="1 2">
    <name type="scientific">Sandarakinorhabdus glacialis</name>
    <dbReference type="NCBI Taxonomy" id="1614636"/>
    <lineage>
        <taxon>Bacteria</taxon>
        <taxon>Pseudomonadati</taxon>
        <taxon>Pseudomonadota</taxon>
        <taxon>Alphaproteobacteria</taxon>
        <taxon>Sphingomonadales</taxon>
        <taxon>Sphingosinicellaceae</taxon>
        <taxon>Sandarakinorhabdus</taxon>
    </lineage>
</organism>
<dbReference type="Proteomes" id="UP000635071">
    <property type="component" value="Unassembled WGS sequence"/>
</dbReference>
<accession>A0A916ZNJ3</accession>
<dbReference type="AlphaFoldDB" id="A0A916ZNJ3"/>
<reference evidence="1" key="2">
    <citation type="submission" date="2020-09" db="EMBL/GenBank/DDBJ databases">
        <authorList>
            <person name="Sun Q."/>
            <person name="Zhou Y."/>
        </authorList>
    </citation>
    <scope>NUCLEOTIDE SEQUENCE</scope>
    <source>
        <strain evidence="1">CGMCC 1.15519</strain>
    </source>
</reference>
<gene>
    <name evidence="1" type="ORF">GCM10011529_10650</name>
</gene>
<keyword evidence="2" id="KW-1185">Reference proteome</keyword>